<dbReference type="EMBL" id="QPKB01000002">
    <property type="protein sequence ID" value="RWR75506.1"/>
    <property type="molecule type" value="Genomic_DNA"/>
</dbReference>
<sequence>MVYTTYTPTYYSSLHDTITSLCKNVLPFSLKKKRLPALAAAEQILAKQQSENLKWQQESFHRILNLIGLQKEGILQESEVSAFRSELLETLIKSPVDQEQPTVIRDKLIFLQELFYANCISEDEYHSSKRPLLQRLAVQGAEINCKDVIVAGNVNSEEEWSVIDFKDEQCLIDNDSMASSNNKAKNRTPMKHLKGAVTMIGIASPFGKSKGKTGTVNSATEPLCPINPNRPSTNIYDSFKENPFWETPSKAAGRENQSVLMAESSPPLPLKSAEKERGTEKVKKKAFRSLFQKEQSEGTGNGGEFGTETEEKVSKSAKKQWGFKKWKRSNLDEESTPYLPSGERSDDISPTPCVLVPSPIGEGPNTKLIKKKLHSDGSASDFFIDKVLGENIKKELSQIQTELSTTNPNLAFSNEQIDAISTRLPVDKADLKKFFPKSWCDRYGDVVLDVVKKEFKDHIGEMETLRNSAKERNSNTARWVAFEDNNDENSHPNLFFHNQYSSKQGGKTTPANILKEDCYYSSNTNCYANNPFHDSYENQNPFCNPRNSSMIG</sequence>
<dbReference type="Proteomes" id="UP000283530">
    <property type="component" value="Unassembled WGS sequence"/>
</dbReference>
<feature type="region of interest" description="Disordered" evidence="1">
    <location>
        <begin position="261"/>
        <end position="282"/>
    </location>
</feature>
<accession>A0A443NAG3</accession>
<feature type="compositionally biased region" description="Basic and acidic residues" evidence="1">
    <location>
        <begin position="272"/>
        <end position="281"/>
    </location>
</feature>
<dbReference type="OrthoDB" id="1904025at2759"/>
<evidence type="ECO:0000256" key="1">
    <source>
        <dbReference type="SAM" id="MobiDB-lite"/>
    </source>
</evidence>
<dbReference type="PANTHER" id="PTHR37392">
    <property type="entry name" value="OS09G0556800 PROTEIN"/>
    <property type="match status" value="1"/>
</dbReference>
<gene>
    <name evidence="2" type="ORF">CKAN_00389100</name>
</gene>
<protein>
    <submittedName>
        <fullName evidence="2">Uveal autoantigen with coiled-coil domain-containing protein</fullName>
    </submittedName>
</protein>
<proteinExistence type="predicted"/>
<feature type="region of interest" description="Disordered" evidence="1">
    <location>
        <begin position="210"/>
        <end position="229"/>
    </location>
</feature>
<organism evidence="2 3">
    <name type="scientific">Cinnamomum micranthum f. kanehirae</name>
    <dbReference type="NCBI Taxonomy" id="337451"/>
    <lineage>
        <taxon>Eukaryota</taxon>
        <taxon>Viridiplantae</taxon>
        <taxon>Streptophyta</taxon>
        <taxon>Embryophyta</taxon>
        <taxon>Tracheophyta</taxon>
        <taxon>Spermatophyta</taxon>
        <taxon>Magnoliopsida</taxon>
        <taxon>Magnoliidae</taxon>
        <taxon>Laurales</taxon>
        <taxon>Lauraceae</taxon>
        <taxon>Cinnamomum</taxon>
    </lineage>
</organism>
<evidence type="ECO:0000313" key="3">
    <source>
        <dbReference type="Proteomes" id="UP000283530"/>
    </source>
</evidence>
<evidence type="ECO:0000313" key="2">
    <source>
        <dbReference type="EMBL" id="RWR75506.1"/>
    </source>
</evidence>
<dbReference type="AlphaFoldDB" id="A0A443NAG3"/>
<comment type="caution">
    <text evidence="2">The sequence shown here is derived from an EMBL/GenBank/DDBJ whole genome shotgun (WGS) entry which is preliminary data.</text>
</comment>
<name>A0A443NAG3_9MAGN</name>
<keyword evidence="3" id="KW-1185">Reference proteome</keyword>
<dbReference type="PANTHER" id="PTHR37392:SF1">
    <property type="entry name" value="OS09G0556800 PROTEIN"/>
    <property type="match status" value="1"/>
</dbReference>
<reference evidence="2 3" key="1">
    <citation type="journal article" date="2019" name="Nat. Plants">
        <title>Stout camphor tree genome fills gaps in understanding of flowering plant genome evolution.</title>
        <authorList>
            <person name="Chaw S.M."/>
            <person name="Liu Y.C."/>
            <person name="Wu Y.W."/>
            <person name="Wang H.Y."/>
            <person name="Lin C.I."/>
            <person name="Wu C.S."/>
            <person name="Ke H.M."/>
            <person name="Chang L.Y."/>
            <person name="Hsu C.Y."/>
            <person name="Yang H.T."/>
            <person name="Sudianto E."/>
            <person name="Hsu M.H."/>
            <person name="Wu K.P."/>
            <person name="Wang L.N."/>
            <person name="Leebens-Mack J.H."/>
            <person name="Tsai I.J."/>
        </authorList>
    </citation>
    <scope>NUCLEOTIDE SEQUENCE [LARGE SCALE GENOMIC DNA]</scope>
    <source>
        <strain evidence="3">cv. Chaw 1501</strain>
        <tissue evidence="2">Young leaves</tissue>
    </source>
</reference>